<dbReference type="EMBL" id="WHUT02000004">
    <property type="protein sequence ID" value="NUB44347.1"/>
    <property type="molecule type" value="Genomic_DNA"/>
</dbReference>
<name>A0A8X8KQQ9_9RHOB</name>
<dbReference type="SUPFAM" id="SSF110997">
    <property type="entry name" value="Sporulation related repeat"/>
    <property type="match status" value="1"/>
</dbReference>
<proteinExistence type="predicted"/>
<keyword evidence="1" id="KW-0732">Signal</keyword>
<evidence type="ECO:0000259" key="2">
    <source>
        <dbReference type="PROSITE" id="PS51724"/>
    </source>
</evidence>
<evidence type="ECO:0000313" key="3">
    <source>
        <dbReference type="EMBL" id="NUB44347.1"/>
    </source>
</evidence>
<dbReference type="InterPro" id="IPR007730">
    <property type="entry name" value="SPOR-like_dom"/>
</dbReference>
<dbReference type="Pfam" id="PF05036">
    <property type="entry name" value="SPOR"/>
    <property type="match status" value="1"/>
</dbReference>
<organism evidence="3 4">
    <name type="scientific">Fertoeibacter niger</name>
    <dbReference type="NCBI Taxonomy" id="2656921"/>
    <lineage>
        <taxon>Bacteria</taxon>
        <taxon>Pseudomonadati</taxon>
        <taxon>Pseudomonadota</taxon>
        <taxon>Alphaproteobacteria</taxon>
        <taxon>Rhodobacterales</taxon>
        <taxon>Paracoccaceae</taxon>
        <taxon>Fertoeibacter</taxon>
    </lineage>
</organism>
<dbReference type="RefSeq" id="WP_174539470.1">
    <property type="nucleotide sequence ID" value="NZ_WHUT02000004.1"/>
</dbReference>
<gene>
    <name evidence="3" type="ORF">GEU84_008130</name>
</gene>
<protein>
    <submittedName>
        <fullName evidence="3">SPOR domain-containing protein</fullName>
    </submittedName>
</protein>
<accession>A0A8X8KQQ9</accession>
<dbReference type="Gene3D" id="3.30.70.1070">
    <property type="entry name" value="Sporulation related repeat"/>
    <property type="match status" value="1"/>
</dbReference>
<sequence>MLLKVVTVAVWAAVGGMCAAHAQTIADIGGPREQPPASYTAGQYVDSRGCVFLRAGYGGTTRWVPRVTNSRKVLCGYPPSLGAPRAPVEVAEAAPAPAPAPRAVARTTRQPIETVATITAPPKIRATAPRSTVPVTSYTAAPVVNAPTPRVVAPRVVAPAAVAPAPRVVAQVAPRAAGCPAHAPYSEQVTLTDGSTTRLCTARQGTVARVAAPKVVTSAPAYRSAASATGVACPASAPVARQFGTTDGGVTVLCTTANGGLAGAVAPLRVARQGQAAAVQTQPQALATYRVSSNQVPKPPKGYKLAFKDDRLNPHRGEITRSGQAQQDKYWTRDIPARLIADVPHGKLKLVTLTDGSQYFISTGRAYKPAGAVVQRVVPAEGLVVSSKSQAAKPQPGLVVSTKSEPASKSYVQVGTFGQAGNAADAKARLAGLGLPVAGSNVTKGGKALQIVYAGPFADAGQARAALTAARNAGFADAFIR</sequence>
<dbReference type="InterPro" id="IPR036680">
    <property type="entry name" value="SPOR-like_sf"/>
</dbReference>
<feature type="signal peptide" evidence="1">
    <location>
        <begin position="1"/>
        <end position="22"/>
    </location>
</feature>
<reference evidence="3" key="1">
    <citation type="submission" date="2020-05" db="EMBL/GenBank/DDBJ databases">
        <title>Fertoebacter nigrum gen. nov., sp. nov., a new member of the family Rhodobacteraceae.</title>
        <authorList>
            <person name="Szuroczki S."/>
            <person name="Abbaszade G."/>
            <person name="Buni D."/>
            <person name="Schumann P."/>
            <person name="Toth E."/>
        </authorList>
    </citation>
    <scope>NUCLEOTIDE SEQUENCE</scope>
    <source>
        <strain evidence="3">RG-N-1a</strain>
    </source>
</reference>
<dbReference type="Proteomes" id="UP000484076">
    <property type="component" value="Unassembled WGS sequence"/>
</dbReference>
<feature type="domain" description="SPOR" evidence="2">
    <location>
        <begin position="404"/>
        <end position="481"/>
    </location>
</feature>
<evidence type="ECO:0000256" key="1">
    <source>
        <dbReference type="SAM" id="SignalP"/>
    </source>
</evidence>
<feature type="chain" id="PRO_5036442846" evidence="1">
    <location>
        <begin position="23"/>
        <end position="481"/>
    </location>
</feature>
<comment type="caution">
    <text evidence="3">The sequence shown here is derived from an EMBL/GenBank/DDBJ whole genome shotgun (WGS) entry which is preliminary data.</text>
</comment>
<dbReference type="AlphaFoldDB" id="A0A8X8KQQ9"/>
<dbReference type="PROSITE" id="PS51724">
    <property type="entry name" value="SPOR"/>
    <property type="match status" value="1"/>
</dbReference>
<dbReference type="GO" id="GO:0042834">
    <property type="term" value="F:peptidoglycan binding"/>
    <property type="evidence" value="ECO:0007669"/>
    <property type="project" value="InterPro"/>
</dbReference>
<keyword evidence="4" id="KW-1185">Reference proteome</keyword>
<evidence type="ECO:0000313" key="4">
    <source>
        <dbReference type="Proteomes" id="UP000484076"/>
    </source>
</evidence>